<gene>
    <name evidence="1" type="ORF">gNR589</name>
</gene>
<name>A0A089FS89_FUNXX</name>
<sequence length="181" mass="20393">MRAPKGDKLRYNYYTTREVSCYKLLRSKDTVPASTISAYLRHSARIVDRDLCTTEAAPLRRISLGRNWFGHEHSNTCTPGANGSARPRPVYRKKNIGLEEAHRINVDNEEVGAITLPRSIVNALERGVTILDYLSDQAGKTLTEARRGLKEEFPQSCLSAKEIMPIQQGIIDTVNHLRRTS</sequence>
<protein>
    <submittedName>
        <fullName evidence="1">Uncharacterized protein</fullName>
    </submittedName>
</protein>
<organism evidence="1">
    <name type="scientific">Fungal sp. (strain NRRL 50135)</name>
    <dbReference type="NCBI Taxonomy" id="1547289"/>
    <lineage>
        <taxon>Eukaryota</taxon>
        <taxon>Fungi</taxon>
    </lineage>
</organism>
<dbReference type="AlphaFoldDB" id="A0A089FS89"/>
<evidence type="ECO:0000313" key="1">
    <source>
        <dbReference type="EMBL" id="AIP87495.1"/>
    </source>
</evidence>
<accession>A0A089FS89</accession>
<proteinExistence type="predicted"/>
<dbReference type="EMBL" id="KM107910">
    <property type="protein sequence ID" value="AIP87495.1"/>
    <property type="molecule type" value="Genomic_DNA"/>
</dbReference>
<reference evidence="1" key="1">
    <citation type="journal article" date="2015" name="ACS Synth. Biol.">
        <title>Native promoter strategy for high-yielding synthesis and engineering of fungal secondary metabolites.</title>
        <authorList>
            <person name="Kakule T.B."/>
            <person name="Jadulco R.C."/>
            <person name="Koch M."/>
            <person name="Janso J.E."/>
            <person name="Barrows L.R."/>
            <person name="Schmidt E.W."/>
        </authorList>
    </citation>
    <scope>NUCLEOTIDE SEQUENCE</scope>
    <source>
        <strain evidence="1">NRRL 50135</strain>
    </source>
</reference>